<sequence length="11" mass="1365">MPGQIRKIQFF</sequence>
<proteinExistence type="predicted"/>
<reference evidence="1" key="1">
    <citation type="submission" date="2014-11" db="EMBL/GenBank/DDBJ databases">
        <authorList>
            <person name="Amaro Gonzalez C."/>
        </authorList>
    </citation>
    <scope>NUCLEOTIDE SEQUENCE</scope>
</reference>
<protein>
    <submittedName>
        <fullName evidence="1">Uncharacterized protein</fullName>
    </submittedName>
</protein>
<reference evidence="1" key="2">
    <citation type="journal article" date="2015" name="Fish Shellfish Immunol.">
        <title>Early steps in the European eel (Anguilla anguilla)-Vibrio vulnificus interaction in the gills: Role of the RtxA13 toxin.</title>
        <authorList>
            <person name="Callol A."/>
            <person name="Pajuelo D."/>
            <person name="Ebbesson L."/>
            <person name="Teles M."/>
            <person name="MacKenzie S."/>
            <person name="Amaro C."/>
        </authorList>
    </citation>
    <scope>NUCLEOTIDE SEQUENCE</scope>
</reference>
<name>A0A0E9TUH1_ANGAN</name>
<organism evidence="1">
    <name type="scientific">Anguilla anguilla</name>
    <name type="common">European freshwater eel</name>
    <name type="synonym">Muraena anguilla</name>
    <dbReference type="NCBI Taxonomy" id="7936"/>
    <lineage>
        <taxon>Eukaryota</taxon>
        <taxon>Metazoa</taxon>
        <taxon>Chordata</taxon>
        <taxon>Craniata</taxon>
        <taxon>Vertebrata</taxon>
        <taxon>Euteleostomi</taxon>
        <taxon>Actinopterygii</taxon>
        <taxon>Neopterygii</taxon>
        <taxon>Teleostei</taxon>
        <taxon>Anguilliformes</taxon>
        <taxon>Anguillidae</taxon>
        <taxon>Anguilla</taxon>
    </lineage>
</organism>
<dbReference type="EMBL" id="GBXM01051356">
    <property type="protein sequence ID" value="JAH57221.1"/>
    <property type="molecule type" value="Transcribed_RNA"/>
</dbReference>
<evidence type="ECO:0000313" key="1">
    <source>
        <dbReference type="EMBL" id="JAH57221.1"/>
    </source>
</evidence>
<accession>A0A0E9TUH1</accession>